<protein>
    <submittedName>
        <fullName evidence="4">Uncharacterized membrane protein</fullName>
    </submittedName>
</protein>
<feature type="region of interest" description="Disordered" evidence="1">
    <location>
        <begin position="184"/>
        <end position="207"/>
    </location>
</feature>
<dbReference type="Proteomes" id="UP000199103">
    <property type="component" value="Chromosome I"/>
</dbReference>
<dbReference type="InterPro" id="IPR018691">
    <property type="entry name" value="DUF2188"/>
</dbReference>
<dbReference type="EMBL" id="LT629772">
    <property type="protein sequence ID" value="SDR94116.1"/>
    <property type="molecule type" value="Genomic_DNA"/>
</dbReference>
<proteinExistence type="predicted"/>
<feature type="compositionally biased region" description="Basic and acidic residues" evidence="1">
    <location>
        <begin position="186"/>
        <end position="198"/>
    </location>
</feature>
<evidence type="ECO:0000313" key="5">
    <source>
        <dbReference type="Proteomes" id="UP000199103"/>
    </source>
</evidence>
<dbReference type="STRING" id="630515.SAMN04489812_0387"/>
<name>A0A1H1N545_9ACTN</name>
<reference evidence="4 5" key="1">
    <citation type="submission" date="2016-10" db="EMBL/GenBank/DDBJ databases">
        <authorList>
            <person name="de Groot N.N."/>
        </authorList>
    </citation>
    <scope>NUCLEOTIDE SEQUENCE [LARGE SCALE GENOMIC DNA]</scope>
    <source>
        <strain evidence="4 5">DSM 21800</strain>
    </source>
</reference>
<keyword evidence="2" id="KW-1133">Transmembrane helix</keyword>
<dbReference type="OrthoDB" id="9795104at2"/>
<evidence type="ECO:0000313" key="4">
    <source>
        <dbReference type="EMBL" id="SDR94116.1"/>
    </source>
</evidence>
<keyword evidence="2" id="KW-0472">Membrane</keyword>
<keyword evidence="2" id="KW-0812">Transmembrane</keyword>
<evidence type="ECO:0000256" key="1">
    <source>
        <dbReference type="SAM" id="MobiDB-lite"/>
    </source>
</evidence>
<evidence type="ECO:0000259" key="3">
    <source>
        <dbReference type="Pfam" id="PF09990"/>
    </source>
</evidence>
<keyword evidence="5" id="KW-1185">Reference proteome</keyword>
<dbReference type="AlphaFoldDB" id="A0A1H1N545"/>
<organism evidence="4 5">
    <name type="scientific">Microlunatus soli</name>
    <dbReference type="NCBI Taxonomy" id="630515"/>
    <lineage>
        <taxon>Bacteria</taxon>
        <taxon>Bacillati</taxon>
        <taxon>Actinomycetota</taxon>
        <taxon>Actinomycetes</taxon>
        <taxon>Propionibacteriales</taxon>
        <taxon>Propionibacteriaceae</taxon>
        <taxon>Microlunatus</taxon>
    </lineage>
</organism>
<feature type="transmembrane region" description="Helical" evidence="2">
    <location>
        <begin position="90"/>
        <end position="109"/>
    </location>
</feature>
<feature type="transmembrane region" description="Helical" evidence="2">
    <location>
        <begin position="121"/>
        <end position="140"/>
    </location>
</feature>
<dbReference type="Pfam" id="PF09954">
    <property type="entry name" value="DUF2188"/>
    <property type="match status" value="1"/>
</dbReference>
<feature type="domain" description="DUF2231" evidence="3">
    <location>
        <begin position="54"/>
        <end position="176"/>
    </location>
</feature>
<evidence type="ECO:0000256" key="2">
    <source>
        <dbReference type="SAM" id="Phobius"/>
    </source>
</evidence>
<sequence>MPEARQREPRLVRWMKRLESARLLDPVVDRFSRLTRPLTTNATARALLRGRWLGHAVHPVLTDLPLGAWASAGVLDLVGGRDARPAAQRLVGLGIVMAAPTIVTGWAEWAAADRPAQRVGVVHAVSNSAALGLYTLSWLARRRGGHKTGMLLGLAAGAAAGTGGYLGSHLTEVRQVASYHPAFDTGESRGLDAEERRGNPAPPQAPRAEFHVSVENEIWKVERYGHDSSEHSTQRAAIAAAREQAAAARPSRVVVHGADGFARDEVSYDVDVTPDGSART</sequence>
<dbReference type="InterPro" id="IPR019251">
    <property type="entry name" value="DUF2231_TM"/>
</dbReference>
<dbReference type="RefSeq" id="WP_091519021.1">
    <property type="nucleotide sequence ID" value="NZ_LT629772.1"/>
</dbReference>
<dbReference type="Pfam" id="PF09990">
    <property type="entry name" value="DUF2231"/>
    <property type="match status" value="1"/>
</dbReference>
<gene>
    <name evidence="4" type="ORF">SAMN04489812_0387</name>
</gene>
<accession>A0A1H1N545</accession>